<dbReference type="SUPFAM" id="SSF52540">
    <property type="entry name" value="P-loop containing nucleoside triphosphate hydrolases"/>
    <property type="match status" value="1"/>
</dbReference>
<dbReference type="InterPro" id="IPR025955">
    <property type="entry name" value="TraC/Conjuga_ATPase"/>
</dbReference>
<proteinExistence type="predicted"/>
<comment type="caution">
    <text evidence="2">The sequence shown here is derived from an EMBL/GenBank/DDBJ whole genome shotgun (WGS) entry which is preliminary data.</text>
</comment>
<feature type="region of interest" description="Disordered" evidence="1">
    <location>
        <begin position="11"/>
        <end position="37"/>
    </location>
</feature>
<dbReference type="InterPro" id="IPR027417">
    <property type="entry name" value="P-loop_NTPase"/>
</dbReference>
<gene>
    <name evidence="2" type="ORF">FIV41_03070</name>
</gene>
<sequence>MGLFERFFKARSASDRVEPDLSSSGTDSIDAQSSAAETYETATERYYERLAAMGIPSPSDWRNPKKKPATTADVDRLYDVNPSFVDLLPWVDYLPGEKAMLLEDGVSRAAFFELIPIGTEGRDPEWLRKARDALENALQDSFDELETSPWVIQLYAQDETSWDDYLQQLHDYIQPRAQGSAFTELYLQLMKQHLEAISKPGGLFEDTKVSQLPWRGQQRRVRLVVYRRTQGAQADVRGQAPGPYLKIICDRLVGGLANAGIKTHRMDGHAIRHWLIHWFNPRPDHLGPADADIRRFYELVCKQAPSSEEGDLPLASGTDFSQNLCYREPLSDIEKGLWYFDGIPHRVVMLDRLREAPKTGHLTGETRKGGDALNALFDKMPEDTILCITLVITPQDILEGHLEQLSRKAVGDTQASTLTREDVATARHLLGRKHKLYRGSVAFYLRGKDDAQLQERSLQLSSALLGAGMEPVEPRDEVAPLNSYLRWLPGNFDPNARKALEWYAQLMFAQHIANLAPVWGRSTGTGHPGITLFNRGGAPITFDPLNKLDRQMNAHLFIFGPTGSGKSATATNILTQVIAIYRPRLFIVEAGNSFGLLGEFAKKLGLTVNRVRLAPGSGVSLAPFADAVKLIEPDQNVKVLQADDLEASDLHLASQTEDEQRDILGEMEITARLMITGGEDKEDARLTRADRSAIRQCILNAAKKCVVEQRIVLPEDIREALRETGLEPGIPAARSARFLEMAEALSMFCMGTEGDMFNRPGTPWPEADITIVDLATYAREGYSAQMAISYISLLNTVNNIAERDQFKGRPLVFFTDEGHIQLKVPLLSPYSVKITKMWRKLGAWFWMATQNVDDVPPEASALLNMIEWWMCLNMPPDEVEKIARFRELTPAQKSMMLSARKESGKFTEGVVLSKSMEMLFRAVPPSLYLALAMTEPEEKKQRFDIMQARGCNELDAAIEVAATLDRHRGIEPHIITFPEQVTALERQA</sequence>
<dbReference type="AlphaFoldDB" id="A0A9X9BY20"/>
<accession>A0A9X9BY20</accession>
<dbReference type="RefSeq" id="WP_074843702.1">
    <property type="nucleotide sequence ID" value="NZ_FNSU01000001.1"/>
</dbReference>
<reference evidence="2 3" key="1">
    <citation type="submission" date="2019-06" db="EMBL/GenBank/DDBJ databases">
        <title>Pseudomonas bimorpha sp. nov. isolated from bovine raw milk and skim milk concentrate.</title>
        <authorList>
            <person name="Hofmann K."/>
            <person name="Huptas C."/>
            <person name="Doll E."/>
            <person name="Scherer S."/>
            <person name="Wenning M."/>
        </authorList>
    </citation>
    <scope>NUCLEOTIDE SEQUENCE [LARGE SCALE GENOMIC DNA]</scope>
    <source>
        <strain evidence="2 3">DSM 13124</strain>
    </source>
</reference>
<feature type="compositionally biased region" description="Polar residues" evidence="1">
    <location>
        <begin position="21"/>
        <end position="34"/>
    </location>
</feature>
<evidence type="ECO:0000313" key="2">
    <source>
        <dbReference type="EMBL" id="TWR63110.1"/>
    </source>
</evidence>
<dbReference type="InterPro" id="IPR051162">
    <property type="entry name" value="T4SS_component"/>
</dbReference>
<name>A0A9X9BY20_PSEMA</name>
<organism evidence="2 3">
    <name type="scientific">Pseudomonas marginalis</name>
    <name type="common">Pseudomonas panacis</name>
    <dbReference type="NCBI Taxonomy" id="298"/>
    <lineage>
        <taxon>Bacteria</taxon>
        <taxon>Pseudomonadati</taxon>
        <taxon>Pseudomonadota</taxon>
        <taxon>Gammaproteobacteria</taxon>
        <taxon>Pseudomonadales</taxon>
        <taxon>Pseudomonadaceae</taxon>
        <taxon>Pseudomonas</taxon>
    </lineage>
</organism>
<evidence type="ECO:0000313" key="3">
    <source>
        <dbReference type="Proteomes" id="UP000316123"/>
    </source>
</evidence>
<dbReference type="Pfam" id="PF11130">
    <property type="entry name" value="TraC_F_IV"/>
    <property type="match status" value="1"/>
</dbReference>
<evidence type="ECO:0000256" key="1">
    <source>
        <dbReference type="SAM" id="MobiDB-lite"/>
    </source>
</evidence>
<dbReference type="PANTHER" id="PTHR30121:SF6">
    <property type="entry name" value="SLR6007 PROTEIN"/>
    <property type="match status" value="1"/>
</dbReference>
<dbReference type="PANTHER" id="PTHR30121">
    <property type="entry name" value="UNCHARACTERIZED PROTEIN YJGR-RELATED"/>
    <property type="match status" value="1"/>
</dbReference>
<dbReference type="Proteomes" id="UP000316123">
    <property type="component" value="Unassembled WGS sequence"/>
</dbReference>
<protein>
    <submittedName>
        <fullName evidence="2">Conjugative transfer ATPase</fullName>
    </submittedName>
</protein>
<dbReference type="EMBL" id="VFEQ01000001">
    <property type="protein sequence ID" value="TWR63110.1"/>
    <property type="molecule type" value="Genomic_DNA"/>
</dbReference>
<dbReference type="NCBIfam" id="TIGR03744">
    <property type="entry name" value="traC_PFL_4706"/>
    <property type="match status" value="1"/>
</dbReference>
<dbReference type="OrthoDB" id="5555485at2"/>
<dbReference type="InterPro" id="IPR022303">
    <property type="entry name" value="Conjug_Trfer_ATPase"/>
</dbReference>
<dbReference type="Gene3D" id="3.40.50.300">
    <property type="entry name" value="P-loop containing nucleotide triphosphate hydrolases"/>
    <property type="match status" value="2"/>
</dbReference>